<dbReference type="PROSITE" id="PS51257">
    <property type="entry name" value="PROKAR_LIPOPROTEIN"/>
    <property type="match status" value="1"/>
</dbReference>
<dbReference type="EMBL" id="JAGGLR010000021">
    <property type="protein sequence ID" value="MBP2065770.1"/>
    <property type="molecule type" value="Genomic_DNA"/>
</dbReference>
<dbReference type="Proteomes" id="UP000756710">
    <property type="component" value="Unassembled WGS sequence"/>
</dbReference>
<reference evidence="1" key="1">
    <citation type="submission" date="2014-05" db="EMBL/GenBank/DDBJ databases">
        <authorList>
            <person name="Horn Fabian"/>
        </authorList>
    </citation>
    <scope>NUCLEOTIDE SEQUENCE</scope>
</reference>
<organism evidence="1">
    <name type="scientific">Streptomyces iranensis</name>
    <dbReference type="NCBI Taxonomy" id="576784"/>
    <lineage>
        <taxon>Bacteria</taxon>
        <taxon>Bacillati</taxon>
        <taxon>Actinomycetota</taxon>
        <taxon>Actinomycetes</taxon>
        <taxon>Kitasatosporales</taxon>
        <taxon>Streptomycetaceae</taxon>
        <taxon>Streptomyces</taxon>
        <taxon>Streptomyces violaceusniger group</taxon>
    </lineage>
</organism>
<evidence type="ECO:0000313" key="3">
    <source>
        <dbReference type="Proteomes" id="UP000756710"/>
    </source>
</evidence>
<accession>A0A060ZYB9</accession>
<keyword evidence="3" id="KW-1185">Reference proteome</keyword>
<dbReference type="HOGENOM" id="CLU_3367647_0_0_11"/>
<reference evidence="2 3" key="2">
    <citation type="submission" date="2021-03" db="EMBL/GenBank/DDBJ databases">
        <title>Genomic Encyclopedia of Type Strains, Phase IV (KMG-IV): sequencing the most valuable type-strain genomes for metagenomic binning, comparative biology and taxonomic classification.</title>
        <authorList>
            <person name="Goeker M."/>
        </authorList>
    </citation>
    <scope>NUCLEOTIDE SEQUENCE [LARGE SCALE GENOMIC DNA]</scope>
    <source>
        <strain evidence="2 3">DSM 41954</strain>
    </source>
</reference>
<gene>
    <name evidence="2" type="ORF">J2Z30_006812</name>
    <name evidence="1" type="ORF">SIRAN4832</name>
</gene>
<evidence type="ECO:0000313" key="1">
    <source>
        <dbReference type="EMBL" id="CDR08144.1"/>
    </source>
</evidence>
<name>A0A060ZYB9_9ACTN</name>
<protein>
    <submittedName>
        <fullName evidence="1">Uncharacterized protein</fullName>
    </submittedName>
</protein>
<dbReference type="EMBL" id="LK022848">
    <property type="protein sequence ID" value="CDR08144.1"/>
    <property type="molecule type" value="Genomic_DNA"/>
</dbReference>
<dbReference type="AlphaFoldDB" id="A0A060ZYB9"/>
<proteinExistence type="predicted"/>
<evidence type="ECO:0000313" key="2">
    <source>
        <dbReference type="EMBL" id="MBP2065770.1"/>
    </source>
</evidence>
<sequence length="35" mass="3510">MARARPRTAVLVGGAPAGLSCLYGTYLLTMAASAV</sequence>